<feature type="chain" id="PRO_5020832921" evidence="4">
    <location>
        <begin position="22"/>
        <end position="877"/>
    </location>
</feature>
<keyword evidence="2 9" id="KW-0378">Hydrolase</keyword>
<evidence type="ECO:0000259" key="8">
    <source>
        <dbReference type="Pfam" id="PF22666"/>
    </source>
</evidence>
<evidence type="ECO:0000259" key="7">
    <source>
        <dbReference type="Pfam" id="PF18368"/>
    </source>
</evidence>
<reference evidence="9 10" key="1">
    <citation type="submission" date="2019-05" db="EMBL/GenBank/DDBJ databases">
        <title>Dyadobacter AR-3-8 sp. nov., isolated from arctic soil.</title>
        <authorList>
            <person name="Chaudhary D.K."/>
        </authorList>
    </citation>
    <scope>NUCLEOTIDE SEQUENCE [LARGE SCALE GENOMIC DNA]</scope>
    <source>
        <strain evidence="9 10">AR-3-8</strain>
    </source>
</reference>
<dbReference type="Proteomes" id="UP000304900">
    <property type="component" value="Unassembled WGS sequence"/>
</dbReference>
<evidence type="ECO:0000259" key="6">
    <source>
        <dbReference type="Pfam" id="PF02836"/>
    </source>
</evidence>
<dbReference type="RefSeq" id="WP_137341499.1">
    <property type="nucleotide sequence ID" value="NZ_SZVO01000008.1"/>
</dbReference>
<dbReference type="PANTHER" id="PTHR43536:SF1">
    <property type="entry name" value="MANNOSYLGLYCOPROTEIN ENDO-BETA-MANNOSIDASE"/>
    <property type="match status" value="1"/>
</dbReference>
<dbReference type="Pfam" id="PF02836">
    <property type="entry name" value="Glyco_hydro_2_C"/>
    <property type="match status" value="1"/>
</dbReference>
<accession>A0A4U6D434</accession>
<dbReference type="InterPro" id="IPR013783">
    <property type="entry name" value="Ig-like_fold"/>
</dbReference>
<feature type="signal peptide" evidence="4">
    <location>
        <begin position="1"/>
        <end position="21"/>
    </location>
</feature>
<evidence type="ECO:0000313" key="9">
    <source>
        <dbReference type="EMBL" id="TKT90957.1"/>
    </source>
</evidence>
<evidence type="ECO:0000256" key="4">
    <source>
        <dbReference type="SAM" id="SignalP"/>
    </source>
</evidence>
<evidence type="ECO:0000256" key="2">
    <source>
        <dbReference type="ARBA" id="ARBA00022801"/>
    </source>
</evidence>
<dbReference type="InterPro" id="IPR008979">
    <property type="entry name" value="Galactose-bd-like_sf"/>
</dbReference>
<feature type="domain" description="Exo-beta-D-glucosaminidase Ig-fold" evidence="7">
    <location>
        <begin position="765"/>
        <end position="869"/>
    </location>
</feature>
<feature type="domain" description="Beta-mannosidase-like galactose-binding" evidence="8">
    <location>
        <begin position="54"/>
        <end position="213"/>
    </location>
</feature>
<dbReference type="InterPro" id="IPR006102">
    <property type="entry name" value="Ig-like_GH2"/>
</dbReference>
<dbReference type="InterPro" id="IPR017853">
    <property type="entry name" value="GH"/>
</dbReference>
<dbReference type="GO" id="GO:0004553">
    <property type="term" value="F:hydrolase activity, hydrolyzing O-glycosyl compounds"/>
    <property type="evidence" value="ECO:0007669"/>
    <property type="project" value="InterPro"/>
</dbReference>
<dbReference type="SUPFAM" id="SSF49303">
    <property type="entry name" value="beta-Galactosidase/glucuronidase domain"/>
    <property type="match status" value="3"/>
</dbReference>
<gene>
    <name evidence="9" type="ORF">FDK13_18525</name>
</gene>
<dbReference type="InterPro" id="IPR036156">
    <property type="entry name" value="Beta-gal/glucu_dom_sf"/>
</dbReference>
<dbReference type="SUPFAM" id="SSF51445">
    <property type="entry name" value="(Trans)glycosidases"/>
    <property type="match status" value="1"/>
</dbReference>
<dbReference type="EMBL" id="SZVO01000008">
    <property type="protein sequence ID" value="TKT90957.1"/>
    <property type="molecule type" value="Genomic_DNA"/>
</dbReference>
<dbReference type="InterPro" id="IPR041351">
    <property type="entry name" value="Ig_GlcNase"/>
</dbReference>
<protein>
    <submittedName>
        <fullName evidence="9">Glycosyl hydrolase</fullName>
    </submittedName>
</protein>
<dbReference type="PANTHER" id="PTHR43536">
    <property type="entry name" value="MANNOSYLGLYCOPROTEIN ENDO-BETA-MANNOSIDASE"/>
    <property type="match status" value="1"/>
</dbReference>
<keyword evidence="10" id="KW-1185">Reference proteome</keyword>
<comment type="caution">
    <text evidence="9">The sequence shown here is derived from an EMBL/GenBank/DDBJ whole genome shotgun (WGS) entry which is preliminary data.</text>
</comment>
<dbReference type="AlphaFoldDB" id="A0A4U6D434"/>
<name>A0A4U6D434_9BACT</name>
<dbReference type="Pfam" id="PF22666">
    <property type="entry name" value="Glyco_hydro_2_N2"/>
    <property type="match status" value="1"/>
</dbReference>
<evidence type="ECO:0000259" key="5">
    <source>
        <dbReference type="Pfam" id="PF00703"/>
    </source>
</evidence>
<comment type="similarity">
    <text evidence="1">Belongs to the glycosyl hydrolase 2 family.</text>
</comment>
<dbReference type="InterPro" id="IPR006103">
    <property type="entry name" value="Glyco_hydro_2_cat"/>
</dbReference>
<dbReference type="Gene3D" id="3.20.20.80">
    <property type="entry name" value="Glycosidases"/>
    <property type="match status" value="1"/>
</dbReference>
<organism evidence="9 10">
    <name type="scientific">Dyadobacter frigoris</name>
    <dbReference type="NCBI Taxonomy" id="2576211"/>
    <lineage>
        <taxon>Bacteria</taxon>
        <taxon>Pseudomonadati</taxon>
        <taxon>Bacteroidota</taxon>
        <taxon>Cytophagia</taxon>
        <taxon>Cytophagales</taxon>
        <taxon>Spirosomataceae</taxon>
        <taxon>Dyadobacter</taxon>
    </lineage>
</organism>
<sequence>MKFLFTTFLLSLQFLCISTYAQNKYELNSGWKCSPIAKVKEDGSAISIPSYSLSSWIPAVVPGTVLTTMLENKQIPDPFFGMNNEKIPDIFKTGPDYYTYWFVKDFNETVKAGEQVWLHFRGVNYSFDIYLNGKKLNKKRHSGMFLRQSYNITSSLLKTGSNRLAVIVFPPDALGNANGGQGGDGTIAKNVAHQYVAGWDWIQPIRDRNTGIWDKVLIEKTGKINIKNPHIITLVPGQRKPDGAQKPATIKTTAELENPTDAPLKGVLQYVLDGKKISKEVTLKPKSTTEIALPDLKLENPKLWWPSGYGAQYLYNLKMQFLVNGTVSDEENINVGIREIQADWNSITRSKQISVNGQRVFIKGGNWIISDAMLRFTDARYDAEVRFHRDMNLNLLRIWGGALTERPEFYQACDKYGILVMQDFWGSGDCNGRWLDPMKKDDQWVRRNYPDDHGLFLESAADQIKMIRNYPSLAIWCGGNEITLPVDIMLPLRDTILPKLDGTRWFIDYSNSDDMSFNSLGGNGDGPYGIQPLKRFFEYKTWPFNSEIGSVGVGDYESLERFLPKENMIAPVYSEKTGKETVDSVWNYHKYIGYESYVGPYGKVKDLRDFGKKAQLINYDQYRSLMEGFSAHMWDWYTGVIIWKTQNPWTALRGQMYDYYLDPNACLYGLHNGSAPLHVMYNQADSTVMITNNTFKHQYDMMLNITAVDMNGKEKSLGQVFVEIGPSTARVILSIKNEIRELSKKEGMFLSLRLSTVKKEILSDNLYWLPDAEGAYSGLNKMPKADIDVQVRQSEKGKVEVTLSNPAKNPVAFFNRLALVDPKTKKRILPVFYDDNYVSVLPGEKKTVVMDYSQTAGELPLVSIDGWNVTEQFIPLK</sequence>
<dbReference type="Gene3D" id="2.60.120.260">
    <property type="entry name" value="Galactose-binding domain-like"/>
    <property type="match status" value="1"/>
</dbReference>
<proteinExistence type="inferred from homology"/>
<feature type="domain" description="Glycoside hydrolase family 2 immunoglobulin-like beta-sandwich" evidence="5">
    <location>
        <begin position="242"/>
        <end position="338"/>
    </location>
</feature>
<keyword evidence="3" id="KW-0326">Glycosidase</keyword>
<dbReference type="InterPro" id="IPR043534">
    <property type="entry name" value="EBDG/EBM"/>
</dbReference>
<dbReference type="OrthoDB" id="9801077at2"/>
<dbReference type="Pfam" id="PF18368">
    <property type="entry name" value="Ig_GlcNase"/>
    <property type="match status" value="1"/>
</dbReference>
<evidence type="ECO:0000256" key="1">
    <source>
        <dbReference type="ARBA" id="ARBA00007401"/>
    </source>
</evidence>
<dbReference type="InterPro" id="IPR054593">
    <property type="entry name" value="Beta-mannosidase-like_N2"/>
</dbReference>
<keyword evidence="4" id="KW-0732">Signal</keyword>
<dbReference type="Gene3D" id="2.60.40.10">
    <property type="entry name" value="Immunoglobulins"/>
    <property type="match status" value="3"/>
</dbReference>
<dbReference type="SUPFAM" id="SSF49785">
    <property type="entry name" value="Galactose-binding domain-like"/>
    <property type="match status" value="1"/>
</dbReference>
<evidence type="ECO:0000256" key="3">
    <source>
        <dbReference type="ARBA" id="ARBA00023295"/>
    </source>
</evidence>
<evidence type="ECO:0000313" key="10">
    <source>
        <dbReference type="Proteomes" id="UP000304900"/>
    </source>
</evidence>
<feature type="domain" description="Glycoside hydrolase family 2 catalytic" evidence="6">
    <location>
        <begin position="350"/>
        <end position="504"/>
    </location>
</feature>
<dbReference type="GO" id="GO:0005975">
    <property type="term" value="P:carbohydrate metabolic process"/>
    <property type="evidence" value="ECO:0007669"/>
    <property type="project" value="InterPro"/>
</dbReference>
<dbReference type="Pfam" id="PF00703">
    <property type="entry name" value="Glyco_hydro_2"/>
    <property type="match status" value="1"/>
</dbReference>